<dbReference type="AlphaFoldDB" id="A0A0A5G0M5"/>
<dbReference type="PANTHER" id="PTHR36844">
    <property type="entry name" value="PROTEASE PRSW"/>
    <property type="match status" value="1"/>
</dbReference>
<keyword evidence="7 11" id="KW-0378">Hydrolase</keyword>
<evidence type="ECO:0000313" key="14">
    <source>
        <dbReference type="Proteomes" id="UP000030403"/>
    </source>
</evidence>
<sequence>MFTLLSAAIAPGLSLMSFFYLKDRFDHDPISMIIRTFIMGALLVFPIMFIQYAFETEGVAQAAWSQSFLLSGSLEEFFKWFIFLYVVYKHTSFNGHYDGILYGVSISLGFATVENILYLFANGIEVAMGRALFPVSSHALFGVLMGYYMGKAKTSNIQSKKSKLLVVSLFLPIILHGFYDLILEMWSTYWIYILTPFMILLWLLALRKVKIANEYRIKVVPIEKKKWNA</sequence>
<name>A0A0A5G0M5_9BACI</name>
<dbReference type="NCBIfam" id="NF033739">
    <property type="entry name" value="intramemb_PrsW"/>
    <property type="match status" value="1"/>
</dbReference>
<evidence type="ECO:0000256" key="11">
    <source>
        <dbReference type="PIRNR" id="PIRNR016933"/>
    </source>
</evidence>
<dbReference type="PIRSF" id="PIRSF016933">
    <property type="entry name" value="PrsW"/>
    <property type="match status" value="1"/>
</dbReference>
<keyword evidence="5 11" id="KW-0645">Protease</keyword>
<evidence type="ECO:0000256" key="10">
    <source>
        <dbReference type="ARBA" id="ARBA00030345"/>
    </source>
</evidence>
<dbReference type="PANTHER" id="PTHR36844:SF1">
    <property type="entry name" value="PROTEASE PRSW"/>
    <property type="match status" value="1"/>
</dbReference>
<gene>
    <name evidence="13" type="ORF">N783_16365</name>
</gene>
<evidence type="ECO:0000256" key="6">
    <source>
        <dbReference type="ARBA" id="ARBA00022692"/>
    </source>
</evidence>
<evidence type="ECO:0000256" key="9">
    <source>
        <dbReference type="ARBA" id="ARBA00023136"/>
    </source>
</evidence>
<dbReference type="STRING" id="1385511.GCA_000425225_03179"/>
<evidence type="ECO:0000313" key="13">
    <source>
        <dbReference type="EMBL" id="KGX84658.1"/>
    </source>
</evidence>
<evidence type="ECO:0000256" key="3">
    <source>
        <dbReference type="ARBA" id="ARBA00018997"/>
    </source>
</evidence>
<evidence type="ECO:0000256" key="4">
    <source>
        <dbReference type="ARBA" id="ARBA00022475"/>
    </source>
</evidence>
<dbReference type="eggNOG" id="COG2339">
    <property type="taxonomic scope" value="Bacteria"/>
</dbReference>
<keyword evidence="4 11" id="KW-1003">Cell membrane</keyword>
<feature type="transmembrane region" description="Helical" evidence="12">
    <location>
        <begin position="162"/>
        <end position="183"/>
    </location>
</feature>
<dbReference type="EC" id="3.4.-.-" evidence="11"/>
<dbReference type="RefSeq" id="WP_027446798.1">
    <property type="nucleotide sequence ID" value="NZ_AULJ01000041.1"/>
</dbReference>
<keyword evidence="14" id="KW-1185">Reference proteome</keyword>
<feature type="transmembrane region" description="Helical" evidence="12">
    <location>
        <begin position="189"/>
        <end position="206"/>
    </location>
</feature>
<evidence type="ECO:0000256" key="5">
    <source>
        <dbReference type="ARBA" id="ARBA00022670"/>
    </source>
</evidence>
<proteinExistence type="inferred from homology"/>
<dbReference type="InterPro" id="IPR026898">
    <property type="entry name" value="PrsW"/>
</dbReference>
<evidence type="ECO:0000256" key="7">
    <source>
        <dbReference type="ARBA" id="ARBA00022801"/>
    </source>
</evidence>
<keyword evidence="9 11" id="KW-0472">Membrane</keyword>
<feature type="transmembrane region" description="Helical" evidence="12">
    <location>
        <begin position="33"/>
        <end position="54"/>
    </location>
</feature>
<dbReference type="GO" id="GO:0008233">
    <property type="term" value="F:peptidase activity"/>
    <property type="evidence" value="ECO:0007669"/>
    <property type="project" value="UniProtKB-KW"/>
</dbReference>
<comment type="subcellular location">
    <subcellularLocation>
        <location evidence="1">Cell membrane</location>
        <topology evidence="1">Multi-pass membrane protein</topology>
    </subcellularLocation>
</comment>
<comment type="similarity">
    <text evidence="2 11">Belongs to the protease PrsW family.</text>
</comment>
<accession>A0A0A5G0M5</accession>
<dbReference type="GO" id="GO:0006508">
    <property type="term" value="P:proteolysis"/>
    <property type="evidence" value="ECO:0007669"/>
    <property type="project" value="UniProtKB-KW"/>
</dbReference>
<feature type="transmembrane region" description="Helical" evidence="12">
    <location>
        <begin position="6"/>
        <end position="21"/>
    </location>
</feature>
<dbReference type="GO" id="GO:0005886">
    <property type="term" value="C:plasma membrane"/>
    <property type="evidence" value="ECO:0007669"/>
    <property type="project" value="UniProtKB-SubCell"/>
</dbReference>
<dbReference type="Proteomes" id="UP000030403">
    <property type="component" value="Unassembled WGS sequence"/>
</dbReference>
<keyword evidence="8 12" id="KW-1133">Transmembrane helix</keyword>
<comment type="caution">
    <text evidence="13">The sequence shown here is derived from an EMBL/GenBank/DDBJ whole genome shotgun (WGS) entry which is preliminary data.</text>
</comment>
<feature type="transmembrane region" description="Helical" evidence="12">
    <location>
        <begin position="66"/>
        <end position="88"/>
    </location>
</feature>
<evidence type="ECO:0000256" key="1">
    <source>
        <dbReference type="ARBA" id="ARBA00004651"/>
    </source>
</evidence>
<evidence type="ECO:0000256" key="8">
    <source>
        <dbReference type="ARBA" id="ARBA00022989"/>
    </source>
</evidence>
<comment type="function">
    <text evidence="11">Involved in the degradation of specific anti-sigma factors.</text>
</comment>
<organism evidence="13 14">
    <name type="scientific">Pontibacillus marinus BH030004 = DSM 16465</name>
    <dbReference type="NCBI Taxonomy" id="1385511"/>
    <lineage>
        <taxon>Bacteria</taxon>
        <taxon>Bacillati</taxon>
        <taxon>Bacillota</taxon>
        <taxon>Bacilli</taxon>
        <taxon>Bacillales</taxon>
        <taxon>Bacillaceae</taxon>
        <taxon>Pontibacillus</taxon>
    </lineage>
</organism>
<feature type="transmembrane region" description="Helical" evidence="12">
    <location>
        <begin position="100"/>
        <end position="121"/>
    </location>
</feature>
<dbReference type="Pfam" id="PF13367">
    <property type="entry name" value="PrsW-protease"/>
    <property type="match status" value="1"/>
</dbReference>
<evidence type="ECO:0000256" key="12">
    <source>
        <dbReference type="SAM" id="Phobius"/>
    </source>
</evidence>
<dbReference type="EMBL" id="AVPF01000051">
    <property type="protein sequence ID" value="KGX84658.1"/>
    <property type="molecule type" value="Genomic_DNA"/>
</dbReference>
<feature type="transmembrane region" description="Helical" evidence="12">
    <location>
        <begin position="127"/>
        <end position="150"/>
    </location>
</feature>
<dbReference type="OrthoDB" id="5504276at2"/>
<evidence type="ECO:0000256" key="2">
    <source>
        <dbReference type="ARBA" id="ARBA00009165"/>
    </source>
</evidence>
<protein>
    <recommendedName>
        <fullName evidence="3 11">Protease PrsW</fullName>
        <ecNumber evidence="11">3.4.-.-</ecNumber>
    </recommendedName>
    <alternativeName>
        <fullName evidence="10 11">Protease responsible for activating sigma-W</fullName>
    </alternativeName>
</protein>
<keyword evidence="6 12" id="KW-0812">Transmembrane</keyword>
<dbReference type="InterPro" id="IPR023596">
    <property type="entry name" value="Peptidase_PrsW_arch/bac"/>
</dbReference>
<dbReference type="MEROPS" id="M82.001"/>
<reference evidence="13 14" key="1">
    <citation type="submission" date="2013-08" db="EMBL/GenBank/DDBJ databases">
        <authorList>
            <person name="Huang J."/>
            <person name="Wang G."/>
        </authorList>
    </citation>
    <scope>NUCLEOTIDE SEQUENCE [LARGE SCALE GENOMIC DNA]</scope>
    <source>
        <strain evidence="13 14">BH030004</strain>
    </source>
</reference>